<proteinExistence type="predicted"/>
<comment type="caution">
    <text evidence="2">The sequence shown here is derived from an EMBL/GenBank/DDBJ whole genome shotgun (WGS) entry which is preliminary data.</text>
</comment>
<feature type="region of interest" description="Disordered" evidence="1">
    <location>
        <begin position="1"/>
        <end position="27"/>
    </location>
</feature>
<reference evidence="2" key="1">
    <citation type="submission" date="2020-11" db="EMBL/GenBank/DDBJ databases">
        <authorList>
            <consortium name="DOE Joint Genome Institute"/>
            <person name="Ahrendt S."/>
            <person name="Riley R."/>
            <person name="Andreopoulos W."/>
            <person name="Labutti K."/>
            <person name="Pangilinan J."/>
            <person name="Ruiz-Duenas F.J."/>
            <person name="Barrasa J.M."/>
            <person name="Sanchez-Garcia M."/>
            <person name="Camarero S."/>
            <person name="Miyauchi S."/>
            <person name="Serrano A."/>
            <person name="Linde D."/>
            <person name="Babiker R."/>
            <person name="Drula E."/>
            <person name="Ayuso-Fernandez I."/>
            <person name="Pacheco R."/>
            <person name="Padilla G."/>
            <person name="Ferreira P."/>
            <person name="Barriuso J."/>
            <person name="Kellner H."/>
            <person name="Castanera R."/>
            <person name="Alfaro M."/>
            <person name="Ramirez L."/>
            <person name="Pisabarro A.G."/>
            <person name="Kuo A."/>
            <person name="Tritt A."/>
            <person name="Lipzen A."/>
            <person name="He G."/>
            <person name="Yan M."/>
            <person name="Ng V."/>
            <person name="Cullen D."/>
            <person name="Martin F."/>
            <person name="Rosso M.-N."/>
            <person name="Henrissat B."/>
            <person name="Hibbett D."/>
            <person name="Martinez A.T."/>
            <person name="Grigoriev I.V."/>
        </authorList>
    </citation>
    <scope>NUCLEOTIDE SEQUENCE</scope>
    <source>
        <strain evidence="2">ATCC 90797</strain>
    </source>
</reference>
<organism evidence="2 3">
    <name type="scientific">Pleurotus eryngii</name>
    <name type="common">Boletus of the steppes</name>
    <dbReference type="NCBI Taxonomy" id="5323"/>
    <lineage>
        <taxon>Eukaryota</taxon>
        <taxon>Fungi</taxon>
        <taxon>Dikarya</taxon>
        <taxon>Basidiomycota</taxon>
        <taxon>Agaricomycotina</taxon>
        <taxon>Agaricomycetes</taxon>
        <taxon>Agaricomycetidae</taxon>
        <taxon>Agaricales</taxon>
        <taxon>Pleurotineae</taxon>
        <taxon>Pleurotaceae</taxon>
        <taxon>Pleurotus</taxon>
    </lineage>
</organism>
<dbReference type="EMBL" id="MU154746">
    <property type="protein sequence ID" value="KAF9487836.1"/>
    <property type="molecule type" value="Genomic_DNA"/>
</dbReference>
<accession>A0A9P6D0P2</accession>
<dbReference type="AlphaFoldDB" id="A0A9P6D0P2"/>
<evidence type="ECO:0000313" key="2">
    <source>
        <dbReference type="EMBL" id="KAF9487836.1"/>
    </source>
</evidence>
<protein>
    <submittedName>
        <fullName evidence="2">Uncharacterized protein</fullName>
    </submittedName>
</protein>
<evidence type="ECO:0000313" key="3">
    <source>
        <dbReference type="Proteomes" id="UP000807025"/>
    </source>
</evidence>
<sequence length="116" mass="12772">MTRPSSSLPLSVSLTSPTPTQLGDSISTFNAIPLTPNALPSRPFEPTRTWRSRNKACLLVSKTYAQCKREYKPWRALSMLCPSPAFPSQRQGHPSPLIPSPILCCIHANQRATPSQ</sequence>
<evidence type="ECO:0000256" key="1">
    <source>
        <dbReference type="SAM" id="MobiDB-lite"/>
    </source>
</evidence>
<dbReference type="Proteomes" id="UP000807025">
    <property type="component" value="Unassembled WGS sequence"/>
</dbReference>
<name>A0A9P6D0P2_PLEER</name>
<gene>
    <name evidence="2" type="ORF">BDN71DRAFT_1458038</name>
</gene>
<keyword evidence="3" id="KW-1185">Reference proteome</keyword>
<feature type="compositionally biased region" description="Low complexity" evidence="1">
    <location>
        <begin position="1"/>
        <end position="22"/>
    </location>
</feature>